<dbReference type="VEuPathDB" id="HostDB:GeneID_118672727"/>
<dbReference type="GO" id="GO:0015101">
    <property type="term" value="F:organic cation transmembrane transporter activity"/>
    <property type="evidence" value="ECO:0007669"/>
    <property type="project" value="UniProtKB-ARBA"/>
</dbReference>
<evidence type="ECO:0000256" key="1">
    <source>
        <dbReference type="ARBA" id="ARBA00004141"/>
    </source>
</evidence>
<accession>A0A7J7STL1</accession>
<dbReference type="GO" id="GO:0016020">
    <property type="term" value="C:membrane"/>
    <property type="evidence" value="ECO:0007669"/>
    <property type="project" value="UniProtKB-SubCell"/>
</dbReference>
<keyword evidence="8" id="KW-1185">Reference proteome</keyword>
<protein>
    <submittedName>
        <fullName evidence="7">Solute carrier family 44 member 3</fullName>
    </submittedName>
</protein>
<proteinExistence type="inferred from homology"/>
<evidence type="ECO:0000313" key="8">
    <source>
        <dbReference type="Proteomes" id="UP000527355"/>
    </source>
</evidence>
<comment type="similarity">
    <text evidence="2">Belongs to the CTL (choline transporter-like) family.</text>
</comment>
<evidence type="ECO:0000256" key="5">
    <source>
        <dbReference type="ARBA" id="ARBA00023136"/>
    </source>
</evidence>
<evidence type="ECO:0000256" key="4">
    <source>
        <dbReference type="ARBA" id="ARBA00022989"/>
    </source>
</evidence>
<dbReference type="EMBL" id="JABWUV010000018">
    <property type="protein sequence ID" value="KAF6291721.1"/>
    <property type="molecule type" value="Genomic_DNA"/>
</dbReference>
<feature type="transmembrane region" description="Helical" evidence="6">
    <location>
        <begin position="33"/>
        <end position="55"/>
    </location>
</feature>
<dbReference type="AlphaFoldDB" id="A0A7J7STL1"/>
<sequence>MRCLGAQSPVSAERTPRRREWRPQIYRKCTDKAWLLLFFLFWAGLMFITGSAVAAGATGRLLFGHDSFGNVCGRKNSPVEGAPLSGQDMTLKKHVFFMDSCHLDVKDGQLGSTALCVASCPEEQLDTLEEVQLFANNTASLSPCLAAASPRRRSATPCSHLS</sequence>
<evidence type="ECO:0000313" key="7">
    <source>
        <dbReference type="EMBL" id="KAF6291721.1"/>
    </source>
</evidence>
<keyword evidence="5 6" id="KW-0472">Membrane</keyword>
<keyword evidence="4 6" id="KW-1133">Transmembrane helix</keyword>
<evidence type="ECO:0000256" key="6">
    <source>
        <dbReference type="SAM" id="Phobius"/>
    </source>
</evidence>
<evidence type="ECO:0000256" key="3">
    <source>
        <dbReference type="ARBA" id="ARBA00022692"/>
    </source>
</evidence>
<evidence type="ECO:0000256" key="2">
    <source>
        <dbReference type="ARBA" id="ARBA00007168"/>
    </source>
</evidence>
<keyword evidence="3 6" id="KW-0812">Transmembrane</keyword>
<organism evidence="7 8">
    <name type="scientific">Myotis myotis</name>
    <name type="common">Greater mouse-eared bat</name>
    <name type="synonym">Vespertilio myotis</name>
    <dbReference type="NCBI Taxonomy" id="51298"/>
    <lineage>
        <taxon>Eukaryota</taxon>
        <taxon>Metazoa</taxon>
        <taxon>Chordata</taxon>
        <taxon>Craniata</taxon>
        <taxon>Vertebrata</taxon>
        <taxon>Euteleostomi</taxon>
        <taxon>Mammalia</taxon>
        <taxon>Eutheria</taxon>
        <taxon>Laurasiatheria</taxon>
        <taxon>Chiroptera</taxon>
        <taxon>Yangochiroptera</taxon>
        <taxon>Vespertilionidae</taxon>
        <taxon>Myotis</taxon>
    </lineage>
</organism>
<dbReference type="Proteomes" id="UP000527355">
    <property type="component" value="Unassembled WGS sequence"/>
</dbReference>
<comment type="subcellular location">
    <subcellularLocation>
        <location evidence="1">Membrane</location>
        <topology evidence="1">Multi-pass membrane protein</topology>
    </subcellularLocation>
</comment>
<gene>
    <name evidence="7" type="ORF">mMyoMyo1_017803</name>
</gene>
<dbReference type="PANTHER" id="PTHR12385:SF13">
    <property type="entry name" value="CHOLINE TRANSPORTER-LIKE PROTEIN 3"/>
    <property type="match status" value="1"/>
</dbReference>
<dbReference type="InterPro" id="IPR007603">
    <property type="entry name" value="Choline_transptr-like"/>
</dbReference>
<reference evidence="7 8" key="1">
    <citation type="journal article" date="2020" name="Nature">
        <title>Six reference-quality genomes reveal evolution of bat adaptations.</title>
        <authorList>
            <person name="Jebb D."/>
            <person name="Huang Z."/>
            <person name="Pippel M."/>
            <person name="Hughes G.M."/>
            <person name="Lavrichenko K."/>
            <person name="Devanna P."/>
            <person name="Winkler S."/>
            <person name="Jermiin L.S."/>
            <person name="Skirmuntt E.C."/>
            <person name="Katzourakis A."/>
            <person name="Burkitt-Gray L."/>
            <person name="Ray D.A."/>
            <person name="Sullivan K.A.M."/>
            <person name="Roscito J.G."/>
            <person name="Kirilenko B.M."/>
            <person name="Davalos L.M."/>
            <person name="Corthals A.P."/>
            <person name="Power M.L."/>
            <person name="Jones G."/>
            <person name="Ransome R.D."/>
            <person name="Dechmann D.K.N."/>
            <person name="Locatelli A.G."/>
            <person name="Puechmaille S.J."/>
            <person name="Fedrigo O."/>
            <person name="Jarvis E.D."/>
            <person name="Hiller M."/>
            <person name="Vernes S.C."/>
            <person name="Myers E.W."/>
            <person name="Teeling E.C."/>
        </authorList>
    </citation>
    <scope>NUCLEOTIDE SEQUENCE [LARGE SCALE GENOMIC DNA]</scope>
    <source>
        <strain evidence="7">MMyoMyo1</strain>
        <tissue evidence="7">Flight muscle</tissue>
    </source>
</reference>
<name>A0A7J7STL1_MYOMY</name>
<dbReference type="PANTHER" id="PTHR12385">
    <property type="entry name" value="CHOLINE TRANSPORTER-LIKE (SLC FAMILY 44)"/>
    <property type="match status" value="1"/>
</dbReference>
<comment type="caution">
    <text evidence="7">The sequence shown here is derived from an EMBL/GenBank/DDBJ whole genome shotgun (WGS) entry which is preliminary data.</text>
</comment>